<proteinExistence type="predicted"/>
<keyword evidence="3" id="KW-1185">Reference proteome</keyword>
<evidence type="ECO:0000256" key="1">
    <source>
        <dbReference type="SAM" id="MobiDB-lite"/>
    </source>
</evidence>
<name>A0A8J6H577_TENMO</name>
<dbReference type="AlphaFoldDB" id="A0A8J6H577"/>
<evidence type="ECO:0000313" key="2">
    <source>
        <dbReference type="EMBL" id="KAH0808107.1"/>
    </source>
</evidence>
<organism evidence="2 3">
    <name type="scientific">Tenebrio molitor</name>
    <name type="common">Yellow mealworm beetle</name>
    <dbReference type="NCBI Taxonomy" id="7067"/>
    <lineage>
        <taxon>Eukaryota</taxon>
        <taxon>Metazoa</taxon>
        <taxon>Ecdysozoa</taxon>
        <taxon>Arthropoda</taxon>
        <taxon>Hexapoda</taxon>
        <taxon>Insecta</taxon>
        <taxon>Pterygota</taxon>
        <taxon>Neoptera</taxon>
        <taxon>Endopterygota</taxon>
        <taxon>Coleoptera</taxon>
        <taxon>Polyphaga</taxon>
        <taxon>Cucujiformia</taxon>
        <taxon>Tenebrionidae</taxon>
        <taxon>Tenebrio</taxon>
    </lineage>
</organism>
<feature type="region of interest" description="Disordered" evidence="1">
    <location>
        <begin position="1"/>
        <end position="21"/>
    </location>
</feature>
<dbReference type="Proteomes" id="UP000719412">
    <property type="component" value="Unassembled WGS sequence"/>
</dbReference>
<comment type="caution">
    <text evidence="2">The sequence shown here is derived from an EMBL/GenBank/DDBJ whole genome shotgun (WGS) entry which is preliminary data.</text>
</comment>
<feature type="compositionally biased region" description="Low complexity" evidence="1">
    <location>
        <begin position="1"/>
        <end position="11"/>
    </location>
</feature>
<evidence type="ECO:0000313" key="3">
    <source>
        <dbReference type="Proteomes" id="UP000719412"/>
    </source>
</evidence>
<reference evidence="2" key="1">
    <citation type="journal article" date="2020" name="J Insects Food Feed">
        <title>The yellow mealworm (Tenebrio molitor) genome: a resource for the emerging insects as food and feed industry.</title>
        <authorList>
            <person name="Eriksson T."/>
            <person name="Andere A."/>
            <person name="Kelstrup H."/>
            <person name="Emery V."/>
            <person name="Picard C."/>
        </authorList>
    </citation>
    <scope>NUCLEOTIDE SEQUENCE</scope>
    <source>
        <strain evidence="2">Stoneville</strain>
        <tissue evidence="2">Whole head</tissue>
    </source>
</reference>
<accession>A0A8J6H577</accession>
<sequence length="136" mass="15447">MSTPPTSSGTPNPARRTRRRGDISSHVGLVSLVIYNRVGEGDVGLLILERNVGFYRSDWLPRRNQGPLEKHGEREPLRAELSPCCYDEAPQFNLTLPRSVPRTARTDRQFSFGYGEERLWRFLDAEKRGNATCSDL</sequence>
<dbReference type="EMBL" id="JABDTM020029224">
    <property type="protein sequence ID" value="KAH0808107.1"/>
    <property type="molecule type" value="Genomic_DNA"/>
</dbReference>
<protein>
    <submittedName>
        <fullName evidence="2">Uncharacterized protein</fullName>
    </submittedName>
</protein>
<gene>
    <name evidence="2" type="ORF">GEV33_014684</name>
</gene>
<reference evidence="2" key="2">
    <citation type="submission" date="2021-08" db="EMBL/GenBank/DDBJ databases">
        <authorList>
            <person name="Eriksson T."/>
        </authorList>
    </citation>
    <scope>NUCLEOTIDE SEQUENCE</scope>
    <source>
        <strain evidence="2">Stoneville</strain>
        <tissue evidence="2">Whole head</tissue>
    </source>
</reference>